<dbReference type="EMBL" id="BAAAUV010000003">
    <property type="protein sequence ID" value="GAA3202090.1"/>
    <property type="molecule type" value="Genomic_DNA"/>
</dbReference>
<proteinExistence type="predicted"/>
<comment type="caution">
    <text evidence="1">The sequence shown here is derived from an EMBL/GenBank/DDBJ whole genome shotgun (WGS) entry which is preliminary data.</text>
</comment>
<dbReference type="Proteomes" id="UP001501237">
    <property type="component" value="Unassembled WGS sequence"/>
</dbReference>
<dbReference type="RefSeq" id="WP_344823915.1">
    <property type="nucleotide sequence ID" value="NZ_BAAAUV010000003.1"/>
</dbReference>
<dbReference type="Pfam" id="PF10974">
    <property type="entry name" value="DUF2804"/>
    <property type="match status" value="1"/>
</dbReference>
<gene>
    <name evidence="1" type="ORF">GCM10010468_15610</name>
</gene>
<dbReference type="PANTHER" id="PTHR35868:SF3">
    <property type="entry name" value="DUF2804 DOMAIN-CONTAINING PROTEIN"/>
    <property type="match status" value="1"/>
</dbReference>
<organism evidence="1 2">
    <name type="scientific">Actinocorallia longicatena</name>
    <dbReference type="NCBI Taxonomy" id="111803"/>
    <lineage>
        <taxon>Bacteria</taxon>
        <taxon>Bacillati</taxon>
        <taxon>Actinomycetota</taxon>
        <taxon>Actinomycetes</taxon>
        <taxon>Streptosporangiales</taxon>
        <taxon>Thermomonosporaceae</taxon>
        <taxon>Actinocorallia</taxon>
    </lineage>
</organism>
<name>A0ABP6Q2V0_9ACTN</name>
<evidence type="ECO:0000313" key="1">
    <source>
        <dbReference type="EMBL" id="GAA3202090.1"/>
    </source>
</evidence>
<evidence type="ECO:0000313" key="2">
    <source>
        <dbReference type="Proteomes" id="UP001501237"/>
    </source>
</evidence>
<keyword evidence="2" id="KW-1185">Reference proteome</keyword>
<reference evidence="2" key="1">
    <citation type="journal article" date="2019" name="Int. J. Syst. Evol. Microbiol.">
        <title>The Global Catalogue of Microorganisms (GCM) 10K type strain sequencing project: providing services to taxonomists for standard genome sequencing and annotation.</title>
        <authorList>
            <consortium name="The Broad Institute Genomics Platform"/>
            <consortium name="The Broad Institute Genome Sequencing Center for Infectious Disease"/>
            <person name="Wu L."/>
            <person name="Ma J."/>
        </authorList>
    </citation>
    <scope>NUCLEOTIDE SEQUENCE [LARGE SCALE GENOMIC DNA]</scope>
    <source>
        <strain evidence="2">JCM 9377</strain>
    </source>
</reference>
<sequence length="321" mass="35156">MREITEPVALCLPDGRLNPGAVGWSRRPLHDTALKGWGRTKRWEYWCVMTEGALVALTVSDLDFIGVNGIYFAADGLPPVTSEAIAPFGLGTRLPASLGGRAASRLPRIEIVDGADEIALRSQGKIEVDLTVRRPAGHETLNVVVPWSERRFQFTSKQTALPATGTVRTGGREYVFGADSWAVLDHGRGRWPRDMVWNWGAASGRTGGHVVGLQFGGKWTAGTGMTENALCVDGRITAIPRELTWSYDAADEHAPWTITGPGVDVVFTPFHRRAVDVNALLLRNRTVQQFGRYSGVIEPSPGERVTVDGLRGWAEEVTMRW</sequence>
<protein>
    <submittedName>
        <fullName evidence="1">DUF2804 domain-containing protein</fullName>
    </submittedName>
</protein>
<dbReference type="InterPro" id="IPR021243">
    <property type="entry name" value="DUF2804"/>
</dbReference>
<accession>A0ABP6Q2V0</accession>
<dbReference type="PANTHER" id="PTHR35868">
    <property type="entry name" value="DUF2804 DOMAIN-CONTAINING PROTEIN-RELATED"/>
    <property type="match status" value="1"/>
</dbReference>